<organism evidence="2 3">
    <name type="scientific">Diploscapter pachys</name>
    <dbReference type="NCBI Taxonomy" id="2018661"/>
    <lineage>
        <taxon>Eukaryota</taxon>
        <taxon>Metazoa</taxon>
        <taxon>Ecdysozoa</taxon>
        <taxon>Nematoda</taxon>
        <taxon>Chromadorea</taxon>
        <taxon>Rhabditida</taxon>
        <taxon>Rhabditina</taxon>
        <taxon>Rhabditomorpha</taxon>
        <taxon>Rhabditoidea</taxon>
        <taxon>Rhabditidae</taxon>
        <taxon>Diploscapter</taxon>
    </lineage>
</organism>
<sequence>MEKESNEAEVHVAVKVHPLETHWRKIGVEQREEKPFYENKGTGSAILEECKCGWCSKKSESVGKCADKKMVYSLPAAPSPSSYAMQEYKAMKRMKGKKTAPKEADSSKQSPSAQAVSPIRKASTEEGEVFTPIETDKRTQMMNSCSEAILYQTPANRTNQSSRGHQDGTERKRVTTRD</sequence>
<dbReference type="EMBL" id="LIAE01008330">
    <property type="protein sequence ID" value="PAV74480.1"/>
    <property type="molecule type" value="Genomic_DNA"/>
</dbReference>
<feature type="compositionally biased region" description="Basic and acidic residues" evidence="1">
    <location>
        <begin position="164"/>
        <end position="178"/>
    </location>
</feature>
<evidence type="ECO:0000256" key="1">
    <source>
        <dbReference type="SAM" id="MobiDB-lite"/>
    </source>
</evidence>
<feature type="compositionally biased region" description="Polar residues" evidence="1">
    <location>
        <begin position="153"/>
        <end position="163"/>
    </location>
</feature>
<accession>A0A2A2KKS4</accession>
<evidence type="ECO:0000313" key="2">
    <source>
        <dbReference type="EMBL" id="PAV74480.1"/>
    </source>
</evidence>
<evidence type="ECO:0000313" key="3">
    <source>
        <dbReference type="Proteomes" id="UP000218231"/>
    </source>
</evidence>
<dbReference type="Proteomes" id="UP000218231">
    <property type="component" value="Unassembled WGS sequence"/>
</dbReference>
<feature type="region of interest" description="Disordered" evidence="1">
    <location>
        <begin position="90"/>
        <end position="178"/>
    </location>
</feature>
<protein>
    <submittedName>
        <fullName evidence="2">Uncharacterized protein</fullName>
    </submittedName>
</protein>
<gene>
    <name evidence="2" type="ORF">WR25_02460</name>
</gene>
<keyword evidence="3" id="KW-1185">Reference proteome</keyword>
<dbReference type="AlphaFoldDB" id="A0A2A2KKS4"/>
<comment type="caution">
    <text evidence="2">The sequence shown here is derived from an EMBL/GenBank/DDBJ whole genome shotgun (WGS) entry which is preliminary data.</text>
</comment>
<reference evidence="2 3" key="1">
    <citation type="journal article" date="2017" name="Curr. Biol.">
        <title>Genome architecture and evolution of a unichromosomal asexual nematode.</title>
        <authorList>
            <person name="Fradin H."/>
            <person name="Zegar C."/>
            <person name="Gutwein M."/>
            <person name="Lucas J."/>
            <person name="Kovtun M."/>
            <person name="Corcoran D."/>
            <person name="Baugh L.R."/>
            <person name="Kiontke K."/>
            <person name="Gunsalus K."/>
            <person name="Fitch D.H."/>
            <person name="Piano F."/>
        </authorList>
    </citation>
    <scope>NUCLEOTIDE SEQUENCE [LARGE SCALE GENOMIC DNA]</scope>
    <source>
        <strain evidence="2">PF1309</strain>
    </source>
</reference>
<name>A0A2A2KKS4_9BILA</name>
<proteinExistence type="predicted"/>